<proteinExistence type="predicted"/>
<name>A0AAJ6GTE7_9XANT</name>
<organism evidence="1 2">
    <name type="scientific">Xanthomonas oryzae pv. leersiae</name>
    <dbReference type="NCBI Taxonomy" id="3112258"/>
    <lineage>
        <taxon>Bacteria</taxon>
        <taxon>Pseudomonadati</taxon>
        <taxon>Pseudomonadota</taxon>
        <taxon>Gammaproteobacteria</taxon>
        <taxon>Lysobacterales</taxon>
        <taxon>Lysobacteraceae</taxon>
        <taxon>Xanthomonas</taxon>
    </lineage>
</organism>
<evidence type="ECO:0000313" key="1">
    <source>
        <dbReference type="EMBL" id="WIX07507.1"/>
    </source>
</evidence>
<dbReference type="RefSeq" id="WP_278185357.1">
    <property type="nucleotide sequence ID" value="NZ_CP127225.1"/>
</dbReference>
<sequence length="42" mass="4964">MTLNDMRAPDHLKRALRDRLAATQRLWWRLLTSARSQSALDQ</sequence>
<reference evidence="1 2" key="1">
    <citation type="submission" date="2023-05" db="EMBL/GenBank/DDBJ databases">
        <title>Complete Genome Resource of Xanthomonas oryzae pv. leersiae Strain YNJC Isolated From Plateau Japonica Rice in Southwest China.</title>
        <authorList>
            <person name="Aa X."/>
            <person name="Mei L."/>
            <person name="Liu P."/>
            <person name="Yang Y."/>
            <person name="Tang C."/>
            <person name="Zhang F."/>
            <person name="Dong C."/>
            <person name="Wang B."/>
            <person name="Chen X."/>
            <person name="Dai L."/>
        </authorList>
    </citation>
    <scope>NUCLEOTIDE SEQUENCE [LARGE SCALE GENOMIC DNA]</scope>
    <source>
        <strain evidence="1 2">YNJC</strain>
    </source>
</reference>
<protein>
    <submittedName>
        <fullName evidence="1">Uncharacterized protein</fullName>
    </submittedName>
</protein>
<dbReference type="EMBL" id="CP127225">
    <property type="protein sequence ID" value="WIX07507.1"/>
    <property type="molecule type" value="Genomic_DNA"/>
</dbReference>
<dbReference type="AlphaFoldDB" id="A0AAJ6GTE7"/>
<accession>A0AAJ6GTE7</accession>
<evidence type="ECO:0000313" key="2">
    <source>
        <dbReference type="Proteomes" id="UP001228059"/>
    </source>
</evidence>
<gene>
    <name evidence="1" type="ORF">QN060_05360</name>
</gene>
<dbReference type="Proteomes" id="UP001228059">
    <property type="component" value="Chromosome"/>
</dbReference>